<keyword evidence="6 8" id="KW-1133">Transmembrane helix</keyword>
<dbReference type="GO" id="GO:0016020">
    <property type="term" value="C:membrane"/>
    <property type="evidence" value="ECO:0007669"/>
    <property type="project" value="UniProtKB-SubCell"/>
</dbReference>
<comment type="pathway">
    <text evidence="2">Secondary metabolite biosynthesis.</text>
</comment>
<feature type="transmembrane region" description="Helical" evidence="8">
    <location>
        <begin position="178"/>
        <end position="199"/>
    </location>
</feature>
<organism evidence="12">
    <name type="scientific">Melampsora larici-populina (strain 98AG31 / pathotype 3-4-7)</name>
    <name type="common">Poplar leaf rust fungus</name>
    <dbReference type="NCBI Taxonomy" id="747676"/>
    <lineage>
        <taxon>Eukaryota</taxon>
        <taxon>Fungi</taxon>
        <taxon>Dikarya</taxon>
        <taxon>Basidiomycota</taxon>
        <taxon>Pucciniomycotina</taxon>
        <taxon>Pucciniomycetes</taxon>
        <taxon>Pucciniales</taxon>
        <taxon>Melampsoraceae</taxon>
        <taxon>Melampsora</taxon>
    </lineage>
</organism>
<protein>
    <recommendedName>
        <fullName evidence="10">Wax synthase domain-containing protein</fullName>
    </recommendedName>
</protein>
<dbReference type="AlphaFoldDB" id="F4RXC7"/>
<feature type="domain" description="Wax synthase" evidence="10">
    <location>
        <begin position="215"/>
        <end position="308"/>
    </location>
</feature>
<evidence type="ECO:0000259" key="10">
    <source>
        <dbReference type="Pfam" id="PF13813"/>
    </source>
</evidence>
<proteinExistence type="inferred from homology"/>
<comment type="similarity">
    <text evidence="3">Belongs to the wax synthase family.</text>
</comment>
<name>F4RXC7_MELLP</name>
<feature type="transmembrane region" description="Helical" evidence="8">
    <location>
        <begin position="328"/>
        <end position="345"/>
    </location>
</feature>
<evidence type="ECO:0000256" key="7">
    <source>
        <dbReference type="ARBA" id="ARBA00023136"/>
    </source>
</evidence>
<dbReference type="PANTHER" id="PTHR31595">
    <property type="entry name" value="LONG-CHAIN-ALCOHOL O-FATTY-ACYLTRANSFERASE 3-RELATED"/>
    <property type="match status" value="1"/>
</dbReference>
<feature type="transmembrane region" description="Helical" evidence="8">
    <location>
        <begin position="149"/>
        <end position="166"/>
    </location>
</feature>
<evidence type="ECO:0000256" key="8">
    <source>
        <dbReference type="SAM" id="Phobius"/>
    </source>
</evidence>
<evidence type="ECO:0000256" key="6">
    <source>
        <dbReference type="ARBA" id="ARBA00022989"/>
    </source>
</evidence>
<keyword evidence="4" id="KW-0808">Transferase</keyword>
<keyword evidence="5 8" id="KW-0812">Transmembrane</keyword>
<dbReference type="RefSeq" id="XP_007413801.1">
    <property type="nucleotide sequence ID" value="XM_007413739.1"/>
</dbReference>
<keyword evidence="7 8" id="KW-0472">Membrane</keyword>
<dbReference type="HOGENOM" id="CLU_687121_0_0_1"/>
<dbReference type="Pfam" id="PF13813">
    <property type="entry name" value="MBOAT_2"/>
    <property type="match status" value="1"/>
</dbReference>
<evidence type="ECO:0000256" key="2">
    <source>
        <dbReference type="ARBA" id="ARBA00005179"/>
    </source>
</evidence>
<dbReference type="eggNOG" id="ENOG502S5TH">
    <property type="taxonomic scope" value="Eukaryota"/>
</dbReference>
<dbReference type="InterPro" id="IPR032805">
    <property type="entry name" value="Wax_synthase_dom"/>
</dbReference>
<gene>
    <name evidence="11" type="ORF">MELLADRAFT_109706</name>
</gene>
<dbReference type="EMBL" id="GL883127">
    <property type="protein sequence ID" value="EGG03008.1"/>
    <property type="molecule type" value="Genomic_DNA"/>
</dbReference>
<reference evidence="12" key="1">
    <citation type="journal article" date="2011" name="Proc. Natl. Acad. Sci. U.S.A.">
        <title>Obligate biotrophy features unraveled by the genomic analysis of rust fungi.</title>
        <authorList>
            <person name="Duplessis S."/>
            <person name="Cuomo C.A."/>
            <person name="Lin Y.-C."/>
            <person name="Aerts A."/>
            <person name="Tisserant E."/>
            <person name="Veneault-Fourrey C."/>
            <person name="Joly D.L."/>
            <person name="Hacquard S."/>
            <person name="Amselem J."/>
            <person name="Cantarel B.L."/>
            <person name="Chiu R."/>
            <person name="Coutinho P.M."/>
            <person name="Feau N."/>
            <person name="Field M."/>
            <person name="Frey P."/>
            <person name="Gelhaye E."/>
            <person name="Goldberg J."/>
            <person name="Grabherr M.G."/>
            <person name="Kodira C.D."/>
            <person name="Kohler A."/>
            <person name="Kuees U."/>
            <person name="Lindquist E.A."/>
            <person name="Lucas S.M."/>
            <person name="Mago R."/>
            <person name="Mauceli E."/>
            <person name="Morin E."/>
            <person name="Murat C."/>
            <person name="Pangilinan J.L."/>
            <person name="Park R."/>
            <person name="Pearson M."/>
            <person name="Quesneville H."/>
            <person name="Rouhier N."/>
            <person name="Sakthikumar S."/>
            <person name="Salamov A.A."/>
            <person name="Schmutz J."/>
            <person name="Selles B."/>
            <person name="Shapiro H."/>
            <person name="Tanguay P."/>
            <person name="Tuskan G.A."/>
            <person name="Henrissat B."/>
            <person name="Van de Peer Y."/>
            <person name="Rouze P."/>
            <person name="Ellis J.G."/>
            <person name="Dodds P.N."/>
            <person name="Schein J.E."/>
            <person name="Zhong S."/>
            <person name="Hamelin R.C."/>
            <person name="Grigoriev I.V."/>
            <person name="Szabo L.J."/>
            <person name="Martin F."/>
        </authorList>
    </citation>
    <scope>NUCLEOTIDE SEQUENCE [LARGE SCALE GENOMIC DNA]</scope>
    <source>
        <strain evidence="12">98AG31 / pathotype 3-4-7</strain>
    </source>
</reference>
<evidence type="ECO:0000313" key="11">
    <source>
        <dbReference type="EMBL" id="EGG03008.1"/>
    </source>
</evidence>
<dbReference type="PANTHER" id="PTHR31595:SF57">
    <property type="entry name" value="OS04G0481900 PROTEIN"/>
    <property type="match status" value="1"/>
</dbReference>
<feature type="signal peptide" evidence="9">
    <location>
        <begin position="1"/>
        <end position="18"/>
    </location>
</feature>
<evidence type="ECO:0000313" key="12">
    <source>
        <dbReference type="Proteomes" id="UP000001072"/>
    </source>
</evidence>
<feature type="transmembrane region" description="Helical" evidence="8">
    <location>
        <begin position="34"/>
        <end position="51"/>
    </location>
</feature>
<dbReference type="InParanoid" id="F4RXC7"/>
<sequence length="385" mass="44300">MHIFLTFAVAQLPLLVQAFLLHPHYQSNSKARLIRLALVPIGVWSLFSFGSQWRKTLPGWINPSANKNFGQFLIVSALRCMTWGTTSTPYYRLSPSGPPKKAPEKLSKRLWFALELFCNFRGIGWSFGVPIEAQIQTNTEFLRATYRRLFINAAVFLTSLELLALLKDSPYYGMFPFSYLKGLLAMPFFWVMIDSLGCLPRFMATIFRLDKNEYPFFLNSALKSSSLTELWSRRWHSCLRHTLIEAGARPAYRLMRFVGQPYLSGRTNEIAQAVGTLSAFLMSGLVHEFGLWYSTHLDRSFRSTTFFLAQGVGILLEEGFNRMTGRRVGGWPGWTFVLIWIIFWIRPMVDAYVEHGMINLDQLPTVIVDHILKLTTFHSLHHCFK</sequence>
<evidence type="ECO:0000256" key="1">
    <source>
        <dbReference type="ARBA" id="ARBA00004141"/>
    </source>
</evidence>
<dbReference type="GeneID" id="18923845"/>
<accession>F4RXC7</accession>
<dbReference type="GO" id="GO:0008374">
    <property type="term" value="F:O-acyltransferase activity"/>
    <property type="evidence" value="ECO:0007669"/>
    <property type="project" value="InterPro"/>
</dbReference>
<dbReference type="InterPro" id="IPR044851">
    <property type="entry name" value="Wax_synthase"/>
</dbReference>
<dbReference type="KEGG" id="mlr:MELLADRAFT_109706"/>
<keyword evidence="9" id="KW-0732">Signal</keyword>
<comment type="subcellular location">
    <subcellularLocation>
        <location evidence="1">Membrane</location>
        <topology evidence="1">Multi-pass membrane protein</topology>
    </subcellularLocation>
</comment>
<evidence type="ECO:0000256" key="4">
    <source>
        <dbReference type="ARBA" id="ARBA00022679"/>
    </source>
</evidence>
<dbReference type="OrthoDB" id="1077582at2759"/>
<evidence type="ECO:0000256" key="9">
    <source>
        <dbReference type="SAM" id="SignalP"/>
    </source>
</evidence>
<dbReference type="Proteomes" id="UP000001072">
    <property type="component" value="Unassembled WGS sequence"/>
</dbReference>
<dbReference type="GO" id="GO:0006629">
    <property type="term" value="P:lipid metabolic process"/>
    <property type="evidence" value="ECO:0007669"/>
    <property type="project" value="InterPro"/>
</dbReference>
<feature type="chain" id="PRO_5003321842" description="Wax synthase domain-containing protein" evidence="9">
    <location>
        <begin position="19"/>
        <end position="385"/>
    </location>
</feature>
<keyword evidence="12" id="KW-1185">Reference proteome</keyword>
<dbReference type="VEuPathDB" id="FungiDB:MELLADRAFT_109706"/>
<evidence type="ECO:0000256" key="3">
    <source>
        <dbReference type="ARBA" id="ARBA00007282"/>
    </source>
</evidence>
<evidence type="ECO:0000256" key="5">
    <source>
        <dbReference type="ARBA" id="ARBA00022692"/>
    </source>
</evidence>